<dbReference type="Proteomes" id="UP000183471">
    <property type="component" value="Unassembled WGS sequence"/>
</dbReference>
<keyword evidence="1" id="KW-1133">Transmembrane helix</keyword>
<dbReference type="EMBL" id="FNKY01000001">
    <property type="protein sequence ID" value="SDQ56697.1"/>
    <property type="molecule type" value="Genomic_DNA"/>
</dbReference>
<sequence>MNEPELGRKVTRLLDHGLHDIKQSTVNQLQSARRAALENYHMAEEIVTAGHGVSARGGHDSHVKTRKLLSLVTLLFALLSVIYWQTLQQSDENEEIDIMLLVDDLPINAYLNDEFDAWLDRP</sequence>
<comment type="caution">
    <text evidence="2">The sequence shown here is derived from an EMBL/GenBank/DDBJ whole genome shotgun (WGS) entry which is preliminary data.</text>
</comment>
<organism evidence="2 3">
    <name type="scientific">Nitrosospira multiformis</name>
    <dbReference type="NCBI Taxonomy" id="1231"/>
    <lineage>
        <taxon>Bacteria</taxon>
        <taxon>Pseudomonadati</taxon>
        <taxon>Pseudomonadota</taxon>
        <taxon>Betaproteobacteria</taxon>
        <taxon>Nitrosomonadales</taxon>
        <taxon>Nitrosomonadaceae</taxon>
        <taxon>Nitrosospira</taxon>
    </lineage>
</organism>
<evidence type="ECO:0000313" key="3">
    <source>
        <dbReference type="Proteomes" id="UP000183471"/>
    </source>
</evidence>
<keyword evidence="1" id="KW-0472">Membrane</keyword>
<feature type="transmembrane region" description="Helical" evidence="1">
    <location>
        <begin position="68"/>
        <end position="86"/>
    </location>
</feature>
<gene>
    <name evidence="2" type="ORF">SAMN05216402_1353</name>
</gene>
<keyword evidence="3" id="KW-1185">Reference proteome</keyword>
<evidence type="ECO:0000313" key="2">
    <source>
        <dbReference type="EMBL" id="SDQ56697.1"/>
    </source>
</evidence>
<accession>A0ABY0TBE1</accession>
<reference evidence="2 3" key="1">
    <citation type="submission" date="2016-10" db="EMBL/GenBank/DDBJ databases">
        <authorList>
            <person name="Varghese N."/>
            <person name="Submissions S."/>
        </authorList>
    </citation>
    <scope>NUCLEOTIDE SEQUENCE [LARGE SCALE GENOMIC DNA]</scope>
    <source>
        <strain evidence="2 3">Nl1</strain>
    </source>
</reference>
<dbReference type="Pfam" id="PF12279">
    <property type="entry name" value="DUF3619"/>
    <property type="match status" value="1"/>
</dbReference>
<dbReference type="RefSeq" id="WP_074631647.1">
    <property type="nucleotide sequence ID" value="NZ_FNKY01000001.1"/>
</dbReference>
<proteinExistence type="predicted"/>
<protein>
    <recommendedName>
        <fullName evidence="4">DUF3619 family protein</fullName>
    </recommendedName>
</protein>
<evidence type="ECO:0008006" key="4">
    <source>
        <dbReference type="Google" id="ProtNLM"/>
    </source>
</evidence>
<evidence type="ECO:0000256" key="1">
    <source>
        <dbReference type="SAM" id="Phobius"/>
    </source>
</evidence>
<name>A0ABY0TBE1_9PROT</name>
<keyword evidence="1" id="KW-0812">Transmembrane</keyword>
<dbReference type="InterPro" id="IPR022064">
    <property type="entry name" value="DUF3619"/>
</dbReference>